<evidence type="ECO:0000256" key="1">
    <source>
        <dbReference type="ARBA" id="ARBA00000083"/>
    </source>
</evidence>
<dbReference type="Gene3D" id="3.40.50.720">
    <property type="entry name" value="NAD(P)-binding Rossmann-like Domain"/>
    <property type="match status" value="1"/>
</dbReference>
<keyword evidence="9 10" id="KW-0413">Isomerase</keyword>
<protein>
    <recommendedName>
        <fullName evidence="6 10">UDP-glucose 4-epimerase</fullName>
        <ecNumber evidence="5 10">5.1.3.2</ecNumber>
    </recommendedName>
</protein>
<dbReference type="OrthoDB" id="9801785at2"/>
<evidence type="ECO:0000256" key="6">
    <source>
        <dbReference type="ARBA" id="ARBA00018569"/>
    </source>
</evidence>
<evidence type="ECO:0000256" key="9">
    <source>
        <dbReference type="ARBA" id="ARBA00023235"/>
    </source>
</evidence>
<comment type="cofactor">
    <cofactor evidence="2 10">
        <name>NAD(+)</name>
        <dbReference type="ChEBI" id="CHEBI:57540"/>
    </cofactor>
</comment>
<sequence>MRVLVSGGAGYIGSHTVLKLVEAGHDVVVVDDFANSKPTVMNRLEGLTGQHIPLHAIDLTDRDKTEHLFAEERFDAVIHFAGFKAVGESVAKPLEYYENNLDSTISLVRAMRWHGVGTLVFSSSATVYGDHAPVPYQEDYTPLEAASPYGRTKVMNEHILSDVARAGDGMRVGLLRYFNPVGAHPSGRIGEDPQGIPNNLMPFIAQVAVGRRDRLVVFGDDYPTADGTCERDYIHVDDLAAGHVAAVEKVATLEEPVRAWNLGTGEGTSVLQMLHAFEKAVGHELPHEIGPRRPGDLPAYWADPTRAHAELGWRAEKTIEDMCADTWRWQSENPQGYPDA</sequence>
<keyword evidence="10" id="KW-0119">Carbohydrate metabolism</keyword>
<evidence type="ECO:0000256" key="5">
    <source>
        <dbReference type="ARBA" id="ARBA00013189"/>
    </source>
</evidence>
<evidence type="ECO:0000259" key="11">
    <source>
        <dbReference type="Pfam" id="PF01370"/>
    </source>
</evidence>
<dbReference type="UniPathway" id="UPA00214"/>
<dbReference type="SUPFAM" id="SSF51735">
    <property type="entry name" value="NAD(P)-binding Rossmann-fold domains"/>
    <property type="match status" value="1"/>
</dbReference>
<dbReference type="EMBL" id="CAJB01000391">
    <property type="protein sequence ID" value="CCH79792.1"/>
    <property type="molecule type" value="Genomic_DNA"/>
</dbReference>
<dbReference type="EC" id="5.1.3.2" evidence="5 10"/>
<dbReference type="PANTHER" id="PTHR43725:SF47">
    <property type="entry name" value="UDP-GLUCOSE 4-EPIMERASE"/>
    <property type="match status" value="1"/>
</dbReference>
<dbReference type="InterPro" id="IPR036291">
    <property type="entry name" value="NAD(P)-bd_dom_sf"/>
</dbReference>
<reference evidence="12 13" key="1">
    <citation type="journal article" date="2013" name="ISME J.">
        <title>A metabolic model for members of the genus Tetrasphaera involved in enhanced biological phosphorus removal.</title>
        <authorList>
            <person name="Kristiansen R."/>
            <person name="Nguyen H.T.T."/>
            <person name="Saunders A.M."/>
            <person name="Nielsen J.L."/>
            <person name="Wimmer R."/>
            <person name="Le V.Q."/>
            <person name="McIlroy S.J."/>
            <person name="Petrovski S."/>
            <person name="Seviour R.J."/>
            <person name="Calteau A."/>
            <person name="Nielsen K.L."/>
            <person name="Nielsen P.H."/>
        </authorList>
    </citation>
    <scope>NUCLEOTIDE SEQUENCE [LARGE SCALE GENOMIC DNA]</scope>
    <source>
        <strain evidence="12 13">T1-X7</strain>
    </source>
</reference>
<organism evidence="12 13">
    <name type="scientific">Nostocoides japonicum T1-X7</name>
    <dbReference type="NCBI Taxonomy" id="1194083"/>
    <lineage>
        <taxon>Bacteria</taxon>
        <taxon>Bacillati</taxon>
        <taxon>Actinomycetota</taxon>
        <taxon>Actinomycetes</taxon>
        <taxon>Micrococcales</taxon>
        <taxon>Intrasporangiaceae</taxon>
        <taxon>Nostocoides</taxon>
    </lineage>
</organism>
<dbReference type="CDD" id="cd05247">
    <property type="entry name" value="UDP_G4E_1_SDR_e"/>
    <property type="match status" value="1"/>
</dbReference>
<comment type="similarity">
    <text evidence="4 10">Belongs to the NAD(P)-dependent epimerase/dehydratase family.</text>
</comment>
<dbReference type="PANTHER" id="PTHR43725">
    <property type="entry name" value="UDP-GLUCOSE 4-EPIMERASE"/>
    <property type="match status" value="1"/>
</dbReference>
<evidence type="ECO:0000256" key="3">
    <source>
        <dbReference type="ARBA" id="ARBA00004947"/>
    </source>
</evidence>
<dbReference type="GO" id="GO:0005829">
    <property type="term" value="C:cytosol"/>
    <property type="evidence" value="ECO:0007669"/>
    <property type="project" value="TreeGrafter"/>
</dbReference>
<proteinExistence type="inferred from homology"/>
<dbReference type="RefSeq" id="WP_048551772.1">
    <property type="nucleotide sequence ID" value="NZ_HF570958.1"/>
</dbReference>
<dbReference type="PRINTS" id="PR01713">
    <property type="entry name" value="NUCEPIMERASE"/>
</dbReference>
<gene>
    <name evidence="12" type="primary">galE</name>
    <name evidence="12" type="ORF">BN12_590010</name>
</gene>
<evidence type="ECO:0000256" key="4">
    <source>
        <dbReference type="ARBA" id="ARBA00007637"/>
    </source>
</evidence>
<accession>A0A077M400</accession>
<dbReference type="AlphaFoldDB" id="A0A077M400"/>
<dbReference type="GO" id="GO:0003978">
    <property type="term" value="F:UDP-glucose 4-epimerase activity"/>
    <property type="evidence" value="ECO:0007669"/>
    <property type="project" value="UniProtKB-UniRule"/>
</dbReference>
<comment type="pathway">
    <text evidence="3 10">Carbohydrate metabolism; galactose metabolism.</text>
</comment>
<keyword evidence="7 10" id="KW-0520">NAD</keyword>
<dbReference type="InterPro" id="IPR001509">
    <property type="entry name" value="Epimerase_deHydtase"/>
</dbReference>
<evidence type="ECO:0000256" key="2">
    <source>
        <dbReference type="ARBA" id="ARBA00001911"/>
    </source>
</evidence>
<comment type="subunit">
    <text evidence="10">Homodimer.</text>
</comment>
<dbReference type="Proteomes" id="UP000035721">
    <property type="component" value="Unassembled WGS sequence"/>
</dbReference>
<dbReference type="Pfam" id="PF01370">
    <property type="entry name" value="Epimerase"/>
    <property type="match status" value="1"/>
</dbReference>
<evidence type="ECO:0000256" key="7">
    <source>
        <dbReference type="ARBA" id="ARBA00023027"/>
    </source>
</evidence>
<dbReference type="NCBIfam" id="NF007956">
    <property type="entry name" value="PRK10675.1"/>
    <property type="match status" value="1"/>
</dbReference>
<keyword evidence="8" id="KW-0299">Galactose metabolism</keyword>
<name>A0A077M400_9MICO</name>
<keyword evidence="13" id="KW-1185">Reference proteome</keyword>
<evidence type="ECO:0000313" key="12">
    <source>
        <dbReference type="EMBL" id="CCH79792.1"/>
    </source>
</evidence>
<evidence type="ECO:0000313" key="13">
    <source>
        <dbReference type="Proteomes" id="UP000035721"/>
    </source>
</evidence>
<comment type="catalytic activity">
    <reaction evidence="1 10">
        <text>UDP-alpha-D-glucose = UDP-alpha-D-galactose</text>
        <dbReference type="Rhea" id="RHEA:22168"/>
        <dbReference type="ChEBI" id="CHEBI:58885"/>
        <dbReference type="ChEBI" id="CHEBI:66914"/>
        <dbReference type="EC" id="5.1.3.2"/>
    </reaction>
</comment>
<dbReference type="InterPro" id="IPR005886">
    <property type="entry name" value="UDP_G4E"/>
</dbReference>
<dbReference type="STRING" id="1194083.BN12_590010"/>
<evidence type="ECO:0000256" key="10">
    <source>
        <dbReference type="RuleBase" id="RU366046"/>
    </source>
</evidence>
<dbReference type="Gene3D" id="3.90.25.10">
    <property type="entry name" value="UDP-galactose 4-epimerase, domain 1"/>
    <property type="match status" value="1"/>
</dbReference>
<dbReference type="GO" id="GO:0006012">
    <property type="term" value="P:galactose metabolic process"/>
    <property type="evidence" value="ECO:0007669"/>
    <property type="project" value="UniProtKB-UniPathway"/>
</dbReference>
<comment type="caution">
    <text evidence="12">The sequence shown here is derived from an EMBL/GenBank/DDBJ whole genome shotgun (WGS) entry which is preliminary data.</text>
</comment>
<evidence type="ECO:0000256" key="8">
    <source>
        <dbReference type="ARBA" id="ARBA00023144"/>
    </source>
</evidence>
<dbReference type="NCBIfam" id="TIGR01179">
    <property type="entry name" value="galE"/>
    <property type="match status" value="1"/>
</dbReference>
<feature type="domain" description="NAD-dependent epimerase/dehydratase" evidence="11">
    <location>
        <begin position="3"/>
        <end position="263"/>
    </location>
</feature>